<proteinExistence type="predicted"/>
<comment type="caution">
    <text evidence="1">The sequence shown here is derived from an EMBL/GenBank/DDBJ whole genome shotgun (WGS) entry which is preliminary data.</text>
</comment>
<accession>A0A0R1UR39</accession>
<reference evidence="1 2" key="1">
    <citation type="journal article" date="2015" name="Genome Announc.">
        <title>Expanding the biotechnology potential of lactobacilli through comparative genomics of 213 strains and associated genera.</title>
        <authorList>
            <person name="Sun Z."/>
            <person name="Harris H.M."/>
            <person name="McCann A."/>
            <person name="Guo C."/>
            <person name="Argimon S."/>
            <person name="Zhang W."/>
            <person name="Yang X."/>
            <person name="Jeffery I.B."/>
            <person name="Cooney J.C."/>
            <person name="Kagawa T.F."/>
            <person name="Liu W."/>
            <person name="Song Y."/>
            <person name="Salvetti E."/>
            <person name="Wrobel A."/>
            <person name="Rasinkangas P."/>
            <person name="Parkhill J."/>
            <person name="Rea M.C."/>
            <person name="O'Sullivan O."/>
            <person name="Ritari J."/>
            <person name="Douillard F.P."/>
            <person name="Paul Ross R."/>
            <person name="Yang R."/>
            <person name="Briner A.E."/>
            <person name="Felis G.E."/>
            <person name="de Vos W.M."/>
            <person name="Barrangou R."/>
            <person name="Klaenhammer T.R."/>
            <person name="Caufield P.W."/>
            <person name="Cui Y."/>
            <person name="Zhang H."/>
            <person name="O'Toole P.W."/>
        </authorList>
    </citation>
    <scope>NUCLEOTIDE SEQUENCE [LARGE SCALE GENOMIC DNA]</scope>
    <source>
        <strain evidence="1 2">DSM 18793</strain>
    </source>
</reference>
<organism evidence="1 2">
    <name type="scientific">Limosilactobacillus equigenerosi DSM 18793 = JCM 14505</name>
    <dbReference type="NCBI Taxonomy" id="1423742"/>
    <lineage>
        <taxon>Bacteria</taxon>
        <taxon>Bacillati</taxon>
        <taxon>Bacillota</taxon>
        <taxon>Bacilli</taxon>
        <taxon>Lactobacillales</taxon>
        <taxon>Lactobacillaceae</taxon>
        <taxon>Limosilactobacillus</taxon>
    </lineage>
</organism>
<evidence type="ECO:0000313" key="1">
    <source>
        <dbReference type="EMBL" id="KRL93907.1"/>
    </source>
</evidence>
<evidence type="ECO:0000313" key="2">
    <source>
        <dbReference type="Proteomes" id="UP000051084"/>
    </source>
</evidence>
<dbReference type="PATRIC" id="fig|1423742.4.peg.1426"/>
<keyword evidence="2" id="KW-1185">Reference proteome</keyword>
<dbReference type="AlphaFoldDB" id="A0A0R1UR39"/>
<gene>
    <name evidence="1" type="ORF">FC21_GL001375</name>
</gene>
<protein>
    <submittedName>
        <fullName evidence="1">Uncharacterized protein</fullName>
    </submittedName>
</protein>
<name>A0A0R1UR39_9LACO</name>
<dbReference type="EMBL" id="AZGC01000039">
    <property type="protein sequence ID" value="KRL93907.1"/>
    <property type="molecule type" value="Genomic_DNA"/>
</dbReference>
<dbReference type="Proteomes" id="UP000051084">
    <property type="component" value="Unassembled WGS sequence"/>
</dbReference>
<sequence length="66" mass="7867">MLDRWAAWGDEAVAFITTDYDEIRAWAEEINYTYEDDYWVEEVLLSRSDVQAMAEQLKMKVLDNKD</sequence>